<dbReference type="eggNOG" id="COG0614">
    <property type="taxonomic scope" value="Bacteria"/>
</dbReference>
<dbReference type="Pfam" id="PF01497">
    <property type="entry name" value="Peripla_BP_2"/>
    <property type="match status" value="1"/>
</dbReference>
<feature type="signal peptide" evidence="1">
    <location>
        <begin position="1"/>
        <end position="22"/>
    </location>
</feature>
<dbReference type="InterPro" id="IPR050902">
    <property type="entry name" value="ABC_Transporter_SBP"/>
</dbReference>
<evidence type="ECO:0000259" key="2">
    <source>
        <dbReference type="PROSITE" id="PS50983"/>
    </source>
</evidence>
<dbReference type="InterPro" id="IPR002491">
    <property type="entry name" value="ABC_transptr_periplasmic_BD"/>
</dbReference>
<dbReference type="Gene3D" id="1.20.58.2180">
    <property type="match status" value="1"/>
</dbReference>
<dbReference type="PANTHER" id="PTHR30535:SF34">
    <property type="entry name" value="MOLYBDATE-BINDING PROTEIN MOLA"/>
    <property type="match status" value="1"/>
</dbReference>
<dbReference type="OrthoDB" id="9775594at2"/>
<dbReference type="KEGG" id="rpe:RPE_3486"/>
<dbReference type="PROSITE" id="PS50983">
    <property type="entry name" value="FE_B12_PBP"/>
    <property type="match status" value="1"/>
</dbReference>
<feature type="chain" id="PRO_5004165810" evidence="1">
    <location>
        <begin position="23"/>
        <end position="350"/>
    </location>
</feature>
<dbReference type="AlphaFoldDB" id="Q07KW8"/>
<keyword evidence="1" id="KW-0732">Signal</keyword>
<sequence length="350" mass="38147">MIVPARRTILLISLVLSVLSLAGVAQSQARSIVDSAGRRVEIPDTITRVFASGPPAGVLLYVVAPEKMIGWGRAPRDIDKPFLLPATRELPELGRLTGRGDTISTERLMASRPDVIVDFGAMNDTYRSIAERIQSQTGIPYLLIDGRFENTPAALRLLADILGVSERGEALARASEAIFAEVDRVVATVPLAARPRIYLARGLDGFETGSRGSINTEIIERVGAVNVVEGVREAGGLARVSPEQVIAWAPDTIVTIDPAVRRMILDRPEWQSIPAVREGRVFLLPSQPFGTIDLPPSVNRLIGLPLLVHALYPDRVKTTKETELRSLYRLLYQVDVSDAEIENLLKGLGN</sequence>
<dbReference type="EMBL" id="CP000463">
    <property type="protein sequence ID" value="ABJ07416.1"/>
    <property type="molecule type" value="Genomic_DNA"/>
</dbReference>
<name>Q07KW8_RHOP5</name>
<accession>Q07KW8</accession>
<dbReference type="Gene3D" id="3.40.50.1980">
    <property type="entry name" value="Nitrogenase molybdenum iron protein domain"/>
    <property type="match status" value="2"/>
</dbReference>
<reference evidence="3" key="1">
    <citation type="submission" date="2006-09" db="EMBL/GenBank/DDBJ databases">
        <title>Complete sequence of Rhodopseudomonas palustris BisA53.</title>
        <authorList>
            <consortium name="US DOE Joint Genome Institute"/>
            <person name="Copeland A."/>
            <person name="Lucas S."/>
            <person name="Lapidus A."/>
            <person name="Barry K."/>
            <person name="Detter J.C."/>
            <person name="Glavina del Rio T."/>
            <person name="Hammon N."/>
            <person name="Israni S."/>
            <person name="Dalin E."/>
            <person name="Tice H."/>
            <person name="Pitluck S."/>
            <person name="Chain P."/>
            <person name="Malfatti S."/>
            <person name="Shin M."/>
            <person name="Vergez L."/>
            <person name="Schmutz J."/>
            <person name="Larimer F."/>
            <person name="Land M."/>
            <person name="Hauser L."/>
            <person name="Pelletier D.A."/>
            <person name="Kyrpides N."/>
            <person name="Kim E."/>
            <person name="Harwood C.S."/>
            <person name="Oda Y."/>
            <person name="Richardson P."/>
        </authorList>
    </citation>
    <scope>NUCLEOTIDE SEQUENCE [LARGE SCALE GENOMIC DNA]</scope>
    <source>
        <strain evidence="3">BisA53</strain>
    </source>
</reference>
<protein>
    <submittedName>
        <fullName evidence="3">Periplasmic binding protein</fullName>
    </submittedName>
</protein>
<dbReference type="PANTHER" id="PTHR30535">
    <property type="entry name" value="VITAMIN B12-BINDING PROTEIN"/>
    <property type="match status" value="1"/>
</dbReference>
<feature type="domain" description="Fe/B12 periplasmic-binding" evidence="2">
    <location>
        <begin position="48"/>
        <end position="315"/>
    </location>
</feature>
<dbReference type="HOGENOM" id="CLU_038034_13_1_5"/>
<dbReference type="STRING" id="316055.RPE_3486"/>
<dbReference type="SUPFAM" id="SSF53807">
    <property type="entry name" value="Helical backbone' metal receptor"/>
    <property type="match status" value="1"/>
</dbReference>
<organism evidence="3">
    <name type="scientific">Rhodopseudomonas palustris (strain BisA53)</name>
    <dbReference type="NCBI Taxonomy" id="316055"/>
    <lineage>
        <taxon>Bacteria</taxon>
        <taxon>Pseudomonadati</taxon>
        <taxon>Pseudomonadota</taxon>
        <taxon>Alphaproteobacteria</taxon>
        <taxon>Hyphomicrobiales</taxon>
        <taxon>Nitrobacteraceae</taxon>
        <taxon>Rhodopseudomonas</taxon>
    </lineage>
</organism>
<dbReference type="CDD" id="cd01147">
    <property type="entry name" value="HemV-2"/>
    <property type="match status" value="1"/>
</dbReference>
<proteinExistence type="predicted"/>
<evidence type="ECO:0000256" key="1">
    <source>
        <dbReference type="SAM" id="SignalP"/>
    </source>
</evidence>
<gene>
    <name evidence="3" type="ordered locus">RPE_3486</name>
</gene>
<evidence type="ECO:0000313" key="3">
    <source>
        <dbReference type="EMBL" id="ABJ07416.1"/>
    </source>
</evidence>
<dbReference type="GO" id="GO:0071281">
    <property type="term" value="P:cellular response to iron ion"/>
    <property type="evidence" value="ECO:0007669"/>
    <property type="project" value="TreeGrafter"/>
</dbReference>